<keyword evidence="2" id="KW-1185">Reference proteome</keyword>
<sequence>MDEKALPVRAGGAFFIHTRRFSLFSGAGREEGADLRPTIVENLLSKLPERRMKMPQTVVFSPF</sequence>
<dbReference type="Proteomes" id="UP001237292">
    <property type="component" value="Chromosome"/>
</dbReference>
<evidence type="ECO:0008006" key="3">
    <source>
        <dbReference type="Google" id="ProtNLM"/>
    </source>
</evidence>
<organism evidence="1 2">
    <name type="scientific">Pseudomonas piscis</name>
    <dbReference type="NCBI Taxonomy" id="2614538"/>
    <lineage>
        <taxon>Bacteria</taxon>
        <taxon>Pseudomonadati</taxon>
        <taxon>Pseudomonadota</taxon>
        <taxon>Gammaproteobacteria</taxon>
        <taxon>Pseudomonadales</taxon>
        <taxon>Pseudomonadaceae</taxon>
        <taxon>Pseudomonas</taxon>
    </lineage>
</organism>
<name>A0ABY9NIN0_9PSED</name>
<protein>
    <recommendedName>
        <fullName evidence="3">Transposase</fullName>
    </recommendedName>
</protein>
<accession>A0ABY9NIN0</accession>
<evidence type="ECO:0000313" key="1">
    <source>
        <dbReference type="EMBL" id="WMN18394.1"/>
    </source>
</evidence>
<reference evidence="1 2" key="1">
    <citation type="journal article" date="2023" name="Access Microbiol">
        <title>The genome of a steinernematid-associated Pseudomonas piscis bacterium encodes the biosynthesis of insect toxins.</title>
        <authorList>
            <person name="Awori R.M."/>
            <person name="Hendre P."/>
            <person name="Amugune N.O."/>
        </authorList>
    </citation>
    <scope>NUCLEOTIDE SEQUENCE [LARGE SCALE GENOMIC DNA]</scope>
    <source>
        <strain evidence="1 2">75</strain>
    </source>
</reference>
<gene>
    <name evidence="1" type="ORF">QL104_02990</name>
</gene>
<proteinExistence type="predicted"/>
<evidence type="ECO:0000313" key="2">
    <source>
        <dbReference type="Proteomes" id="UP001237292"/>
    </source>
</evidence>
<dbReference type="EMBL" id="CP133164">
    <property type="protein sequence ID" value="WMN18394.1"/>
    <property type="molecule type" value="Genomic_DNA"/>
</dbReference>
<dbReference type="RefSeq" id="WP_143494509.1">
    <property type="nucleotide sequence ID" value="NZ_CP133164.1"/>
</dbReference>